<dbReference type="GO" id="GO:0003700">
    <property type="term" value="F:DNA-binding transcription factor activity"/>
    <property type="evidence" value="ECO:0007669"/>
    <property type="project" value="InterPro"/>
</dbReference>
<reference evidence="7" key="3">
    <citation type="submission" date="2023-05" db="EMBL/GenBank/DDBJ databases">
        <authorList>
            <person name="Smith C.H."/>
        </authorList>
    </citation>
    <scope>NUCLEOTIDE SEQUENCE</scope>
    <source>
        <strain evidence="7">CHS0354</strain>
        <tissue evidence="7">Mantle</tissue>
    </source>
</reference>
<dbReference type="GO" id="GO:0005634">
    <property type="term" value="C:nucleus"/>
    <property type="evidence" value="ECO:0007669"/>
    <property type="project" value="UniProtKB-SubCell"/>
</dbReference>
<reference evidence="7" key="1">
    <citation type="journal article" date="2021" name="Genome Biol. Evol.">
        <title>A High-Quality Reference Genome for a Parasitic Bivalve with Doubly Uniparental Inheritance (Bivalvia: Unionida).</title>
        <authorList>
            <person name="Smith C.H."/>
        </authorList>
    </citation>
    <scope>NUCLEOTIDE SEQUENCE</scope>
    <source>
        <strain evidence="7">CHS0354</strain>
    </source>
</reference>
<accession>A0AAE0RX39</accession>
<comment type="caution">
    <text evidence="7">The sequence shown here is derived from an EMBL/GenBank/DDBJ whole genome shotgun (WGS) entry which is preliminary data.</text>
</comment>
<evidence type="ECO:0000256" key="4">
    <source>
        <dbReference type="ARBA" id="ARBA00023242"/>
    </source>
</evidence>
<evidence type="ECO:0000256" key="3">
    <source>
        <dbReference type="ARBA" id="ARBA00023125"/>
    </source>
</evidence>
<dbReference type="PANTHER" id="PTHR10015">
    <property type="entry name" value="HEAT SHOCK TRANSCRIPTION FACTOR"/>
    <property type="match status" value="1"/>
</dbReference>
<dbReference type="InterPro" id="IPR036390">
    <property type="entry name" value="WH_DNA-bd_sf"/>
</dbReference>
<dbReference type="EMBL" id="JAEAOA010001462">
    <property type="protein sequence ID" value="KAK3581163.1"/>
    <property type="molecule type" value="Genomic_DNA"/>
</dbReference>
<dbReference type="PANTHER" id="PTHR10015:SF465">
    <property type="entry name" value="HSF-TYPE DNA-BINDING DOMAIN-CONTAINING PROTEIN"/>
    <property type="match status" value="1"/>
</dbReference>
<dbReference type="GO" id="GO:0043565">
    <property type="term" value="F:sequence-specific DNA binding"/>
    <property type="evidence" value="ECO:0007669"/>
    <property type="project" value="InterPro"/>
</dbReference>
<evidence type="ECO:0000259" key="6">
    <source>
        <dbReference type="SMART" id="SM00415"/>
    </source>
</evidence>
<evidence type="ECO:0000313" key="8">
    <source>
        <dbReference type="Proteomes" id="UP001195483"/>
    </source>
</evidence>
<feature type="domain" description="HSF-type DNA-binding" evidence="6">
    <location>
        <begin position="19"/>
        <end position="122"/>
    </location>
</feature>
<protein>
    <recommendedName>
        <fullName evidence="6">HSF-type DNA-binding domain-containing protein</fullName>
    </recommendedName>
</protein>
<dbReference type="InterPro" id="IPR036388">
    <property type="entry name" value="WH-like_DNA-bd_sf"/>
</dbReference>
<keyword evidence="3" id="KW-0238">DNA-binding</keyword>
<keyword evidence="8" id="KW-1185">Reference proteome</keyword>
<proteinExistence type="inferred from homology"/>
<dbReference type="AlphaFoldDB" id="A0AAE0RX39"/>
<evidence type="ECO:0000256" key="5">
    <source>
        <dbReference type="RuleBase" id="RU004020"/>
    </source>
</evidence>
<dbReference type="InterPro" id="IPR000232">
    <property type="entry name" value="HSF_DNA-bd"/>
</dbReference>
<comment type="similarity">
    <text evidence="2 5">Belongs to the HSF family.</text>
</comment>
<evidence type="ECO:0000313" key="7">
    <source>
        <dbReference type="EMBL" id="KAK3581163.1"/>
    </source>
</evidence>
<organism evidence="7 8">
    <name type="scientific">Potamilus streckersoni</name>
    <dbReference type="NCBI Taxonomy" id="2493646"/>
    <lineage>
        <taxon>Eukaryota</taxon>
        <taxon>Metazoa</taxon>
        <taxon>Spiralia</taxon>
        <taxon>Lophotrochozoa</taxon>
        <taxon>Mollusca</taxon>
        <taxon>Bivalvia</taxon>
        <taxon>Autobranchia</taxon>
        <taxon>Heteroconchia</taxon>
        <taxon>Palaeoheterodonta</taxon>
        <taxon>Unionida</taxon>
        <taxon>Unionoidea</taxon>
        <taxon>Unionidae</taxon>
        <taxon>Ambleminae</taxon>
        <taxon>Lampsilini</taxon>
        <taxon>Potamilus</taxon>
    </lineage>
</organism>
<evidence type="ECO:0000256" key="1">
    <source>
        <dbReference type="ARBA" id="ARBA00004123"/>
    </source>
</evidence>
<dbReference type="SMART" id="SM00415">
    <property type="entry name" value="HSF"/>
    <property type="match status" value="1"/>
</dbReference>
<comment type="subcellular location">
    <subcellularLocation>
        <location evidence="1">Nucleus</location>
    </subcellularLocation>
</comment>
<keyword evidence="4" id="KW-0539">Nucleus</keyword>
<dbReference type="SUPFAM" id="SSF46785">
    <property type="entry name" value="Winged helix' DNA-binding domain"/>
    <property type="match status" value="1"/>
</dbReference>
<name>A0AAE0RX39_9BIVA</name>
<gene>
    <name evidence="7" type="ORF">CHS0354_024696</name>
</gene>
<dbReference type="Pfam" id="PF00447">
    <property type="entry name" value="HSF_DNA-bind"/>
    <property type="match status" value="1"/>
</dbReference>
<evidence type="ECO:0000256" key="2">
    <source>
        <dbReference type="ARBA" id="ARBA00006403"/>
    </source>
</evidence>
<sequence>MENRRWNLPISPPRLTNDAVIKFPKKLWRIANSCTTGAIFWNNDGSAIKLHKAKFEKQYLSSSASYFKTRNFLSFVRQLNIYGFRKITKSARDNYLSYAILEYEHPKFRRGHPELLSFVERNTKKTYAERENEGQYIKTKQQKQACHNRIHRTRLPRNSENRKSKSKIKLPTLDNASIKSLSNFLHPGCSLAQGHVHQRYYTHGNDQTWVSSTSDFQNISPTKIHQQVMGALNVRQEVQHSDQSILPSELNQNADPKNSIPVKEFDGLVDQPSNLQNMQIVPIRHDSMFCLQTSSICNICNSISATSSIHDSAPNRTSSYLPITFITNTDSEPVQPKLLQVSLPRTMQGDTILTRPVSRGYSAITEDIFKTFSKVNDEKNVFQTDLSLQIPHDDTDNLSFHVNSVKAFNNYVGKTDNVDGYITKEVSLNGIDGSENLIIKAYYDPIAGTVTLILPAMNSNIDTSEEYIVVPFVSGTSE</sequence>
<dbReference type="Proteomes" id="UP001195483">
    <property type="component" value="Unassembled WGS sequence"/>
</dbReference>
<reference evidence="7" key="2">
    <citation type="journal article" date="2021" name="Genome Biol. Evol.">
        <title>Developing a high-quality reference genome for a parasitic bivalve with doubly uniparental inheritance (Bivalvia: Unionida).</title>
        <authorList>
            <person name="Smith C.H."/>
        </authorList>
    </citation>
    <scope>NUCLEOTIDE SEQUENCE</scope>
    <source>
        <strain evidence="7">CHS0354</strain>
        <tissue evidence="7">Mantle</tissue>
    </source>
</reference>
<dbReference type="Gene3D" id="1.10.10.10">
    <property type="entry name" value="Winged helix-like DNA-binding domain superfamily/Winged helix DNA-binding domain"/>
    <property type="match status" value="1"/>
</dbReference>